<comment type="caution">
    <text evidence="1">The sequence shown here is derived from an EMBL/GenBank/DDBJ whole genome shotgun (WGS) entry which is preliminary data.</text>
</comment>
<dbReference type="AlphaFoldDB" id="A0A8T3YLQ7"/>
<organism evidence="1 2">
    <name type="scientific">Candidatus Iainarchaeum sp</name>
    <dbReference type="NCBI Taxonomy" id="3101447"/>
    <lineage>
        <taxon>Archaea</taxon>
        <taxon>Candidatus Iainarchaeota</taxon>
        <taxon>Candidatus Iainarchaeia</taxon>
        <taxon>Candidatus Iainarchaeales</taxon>
        <taxon>Candidatus Iainarchaeaceae</taxon>
        <taxon>Candidatus Iainarchaeum</taxon>
    </lineage>
</organism>
<protein>
    <submittedName>
        <fullName evidence="1">Uncharacterized protein</fullName>
    </submittedName>
</protein>
<evidence type="ECO:0000313" key="2">
    <source>
        <dbReference type="Proteomes" id="UP000732298"/>
    </source>
</evidence>
<evidence type="ECO:0000313" key="1">
    <source>
        <dbReference type="EMBL" id="MBI4210246.1"/>
    </source>
</evidence>
<name>A0A8T3YLQ7_9ARCH</name>
<reference evidence="1" key="1">
    <citation type="submission" date="2020-07" db="EMBL/GenBank/DDBJ databases">
        <title>Huge and variable diversity of episymbiotic CPR bacteria and DPANN archaea in groundwater ecosystems.</title>
        <authorList>
            <person name="He C.Y."/>
            <person name="Keren R."/>
            <person name="Whittaker M."/>
            <person name="Farag I.F."/>
            <person name="Doudna J."/>
            <person name="Cate J.H.D."/>
            <person name="Banfield J.F."/>
        </authorList>
    </citation>
    <scope>NUCLEOTIDE SEQUENCE</scope>
    <source>
        <strain evidence="1">NC_groundwater_1296_Ag_S-0.2um_52_80</strain>
    </source>
</reference>
<dbReference type="Proteomes" id="UP000732298">
    <property type="component" value="Unassembled WGS sequence"/>
</dbReference>
<dbReference type="EMBL" id="JACQPB010000025">
    <property type="protein sequence ID" value="MBI4210246.1"/>
    <property type="molecule type" value="Genomic_DNA"/>
</dbReference>
<gene>
    <name evidence="1" type="ORF">HY544_01935</name>
</gene>
<dbReference type="PROSITE" id="PS51257">
    <property type="entry name" value="PROKAR_LIPOPROTEIN"/>
    <property type="match status" value="1"/>
</dbReference>
<sequence length="337" mass="37215">MEEVKYLFALLAMTILAFSGCITDKPGLGENIQQGVQTKNDPCVEKGLYEKDGCYVKFAIESNDPDICNTSISPDSCYTQVAQAMKKPELCEKIKESTDFYRGYKNSCLLAIAESTGFPEGCEKISNDYGRKGECFAKVAVAGKDATLCAKIPQEWSGSYNDIKNCYNDIAKLTKDMKVCDMLGNTELKGSIPLEKQYNKEQCYASIAALNQDPSLCENMEYYHDSCYEKIAIETNNQQLCGKIRNDSAITQSRCFSEIALNTKNEEICGNIIVEGVKNGCYTQVAIAKADSAICAKIGNADDCYSQYGSQKRASEACEKIKDPEKKKLCSYNAALD</sequence>
<proteinExistence type="predicted"/>
<accession>A0A8T3YLQ7</accession>